<evidence type="ECO:0000256" key="13">
    <source>
        <dbReference type="ARBA" id="ARBA00023239"/>
    </source>
</evidence>
<evidence type="ECO:0000256" key="8">
    <source>
        <dbReference type="ARBA" id="ARBA00022968"/>
    </source>
</evidence>
<comment type="similarity">
    <text evidence="4">Belongs to the NAD(P)-dependent epimerase/dehydratase family. UDP-glucuronic acid decarboxylase subfamily.</text>
</comment>
<dbReference type="PANTHER" id="PTHR43078:SF6">
    <property type="entry name" value="UDP-GLUCURONIC ACID DECARBOXYLASE 1"/>
    <property type="match status" value="1"/>
</dbReference>
<gene>
    <name evidence="15" type="ordered locus">Mycch_4607</name>
</gene>
<dbReference type="GO" id="GO:0042732">
    <property type="term" value="P:D-xylose metabolic process"/>
    <property type="evidence" value="ECO:0007669"/>
    <property type="project" value="InterPro"/>
</dbReference>
<dbReference type="EMBL" id="CP003053">
    <property type="protein sequence ID" value="AFM19309.1"/>
    <property type="molecule type" value="Genomic_DNA"/>
</dbReference>
<dbReference type="InterPro" id="IPR044516">
    <property type="entry name" value="UXS-like"/>
</dbReference>
<keyword evidence="13" id="KW-0456">Lyase</keyword>
<dbReference type="AlphaFoldDB" id="I4BPV2"/>
<dbReference type="InterPro" id="IPR036291">
    <property type="entry name" value="NAD(P)-bd_dom_sf"/>
</dbReference>
<dbReference type="SUPFAM" id="SSF51735">
    <property type="entry name" value="NAD(P)-binding Rossmann-fold domains"/>
    <property type="match status" value="1"/>
</dbReference>
<evidence type="ECO:0000256" key="1">
    <source>
        <dbReference type="ARBA" id="ARBA00001911"/>
    </source>
</evidence>
<keyword evidence="6" id="KW-0812">Transmembrane</keyword>
<dbReference type="InterPro" id="IPR016040">
    <property type="entry name" value="NAD(P)-bd_dom"/>
</dbReference>
<protein>
    <recommendedName>
        <fullName evidence="5">UDP-glucuronate decarboxylase</fullName>
        <ecNumber evidence="5">4.1.1.35</ecNumber>
    </recommendedName>
</protein>
<dbReference type="HOGENOM" id="CLU_007383_4_0_11"/>
<keyword evidence="10" id="KW-0520">NAD</keyword>
<comment type="pathway">
    <text evidence="3">Nucleotide-sugar biosynthesis; UDP-alpha-D-xylose biosynthesis; UDP-alpha-D-xylose from UDP-alpha-D-glucuronate: step 1/1.</text>
</comment>
<evidence type="ECO:0000313" key="15">
    <source>
        <dbReference type="EMBL" id="AFM19309.1"/>
    </source>
</evidence>
<accession>I4BPV2</accession>
<evidence type="ECO:0000256" key="2">
    <source>
        <dbReference type="ARBA" id="ARBA00004447"/>
    </source>
</evidence>
<dbReference type="KEGG" id="mcb:Mycch_4607"/>
<evidence type="ECO:0000256" key="3">
    <source>
        <dbReference type="ARBA" id="ARBA00005100"/>
    </source>
</evidence>
<dbReference type="EC" id="4.1.1.35" evidence="5"/>
<dbReference type="eggNOG" id="COG0451">
    <property type="taxonomic scope" value="Bacteria"/>
</dbReference>
<dbReference type="Gene3D" id="3.40.50.720">
    <property type="entry name" value="NAD(P)-binding Rossmann-like Domain"/>
    <property type="match status" value="1"/>
</dbReference>
<dbReference type="Proteomes" id="UP000006057">
    <property type="component" value="Chromosome"/>
</dbReference>
<reference evidence="15 16" key="1">
    <citation type="submission" date="2012-06" db="EMBL/GenBank/DDBJ databases">
        <title>Complete sequence of chromosome of Mycobacterium chubuense NBB4.</title>
        <authorList>
            <consortium name="US DOE Joint Genome Institute"/>
            <person name="Lucas S."/>
            <person name="Han J."/>
            <person name="Lapidus A."/>
            <person name="Cheng J.-F."/>
            <person name="Goodwin L."/>
            <person name="Pitluck S."/>
            <person name="Peters L."/>
            <person name="Mikhailova N."/>
            <person name="Teshima H."/>
            <person name="Detter J.C."/>
            <person name="Han C."/>
            <person name="Tapia R."/>
            <person name="Land M."/>
            <person name="Hauser L."/>
            <person name="Kyrpides N."/>
            <person name="Ivanova N."/>
            <person name="Pagani I."/>
            <person name="Mattes T."/>
            <person name="Holmes A."/>
            <person name="Rutledge P."/>
            <person name="Paulsen I."/>
            <person name="Coleman N."/>
            <person name="Woyke T."/>
        </authorList>
    </citation>
    <scope>NUCLEOTIDE SEQUENCE [LARGE SCALE GENOMIC DNA]</scope>
    <source>
        <strain evidence="15 16">NBB4</strain>
    </source>
</reference>
<name>I4BPV2_MYCCN</name>
<keyword evidence="7" id="KW-0210">Decarboxylase</keyword>
<evidence type="ECO:0000256" key="7">
    <source>
        <dbReference type="ARBA" id="ARBA00022793"/>
    </source>
</evidence>
<organism evidence="15 16">
    <name type="scientific">Mycolicibacterium chubuense (strain NBB4)</name>
    <name type="common">Mycobacterium chubuense</name>
    <dbReference type="NCBI Taxonomy" id="710421"/>
    <lineage>
        <taxon>Bacteria</taxon>
        <taxon>Bacillati</taxon>
        <taxon>Actinomycetota</taxon>
        <taxon>Actinomycetes</taxon>
        <taxon>Mycobacteriales</taxon>
        <taxon>Mycobacteriaceae</taxon>
        <taxon>Mycolicibacterium</taxon>
    </lineage>
</organism>
<evidence type="ECO:0000256" key="9">
    <source>
        <dbReference type="ARBA" id="ARBA00022989"/>
    </source>
</evidence>
<evidence type="ECO:0000256" key="6">
    <source>
        <dbReference type="ARBA" id="ARBA00022692"/>
    </source>
</evidence>
<keyword evidence="11" id="KW-0333">Golgi apparatus</keyword>
<keyword evidence="9" id="KW-1133">Transmembrane helix</keyword>
<evidence type="ECO:0000256" key="10">
    <source>
        <dbReference type="ARBA" id="ARBA00023027"/>
    </source>
</evidence>
<feature type="domain" description="NAD(P)-binding" evidence="14">
    <location>
        <begin position="5"/>
        <end position="311"/>
    </location>
</feature>
<dbReference type="GO" id="GO:0070403">
    <property type="term" value="F:NAD+ binding"/>
    <property type="evidence" value="ECO:0007669"/>
    <property type="project" value="InterPro"/>
</dbReference>
<keyword evidence="16" id="KW-1185">Reference proteome</keyword>
<evidence type="ECO:0000256" key="11">
    <source>
        <dbReference type="ARBA" id="ARBA00023034"/>
    </source>
</evidence>
<dbReference type="PATRIC" id="fig|710421.3.peg.4596"/>
<dbReference type="PANTHER" id="PTHR43078">
    <property type="entry name" value="UDP-GLUCURONIC ACID DECARBOXYLASE-RELATED"/>
    <property type="match status" value="1"/>
</dbReference>
<dbReference type="OrthoDB" id="9801785at2"/>
<dbReference type="STRING" id="710421.Mycch_4607"/>
<dbReference type="GO" id="GO:0033320">
    <property type="term" value="P:UDP-D-xylose biosynthetic process"/>
    <property type="evidence" value="ECO:0007669"/>
    <property type="project" value="UniProtKB-UniPathway"/>
</dbReference>
<evidence type="ECO:0000256" key="4">
    <source>
        <dbReference type="ARBA" id="ARBA00007505"/>
    </source>
</evidence>
<dbReference type="GO" id="GO:0048040">
    <property type="term" value="F:UDP-glucuronate decarboxylase activity"/>
    <property type="evidence" value="ECO:0007669"/>
    <property type="project" value="UniProtKB-EC"/>
</dbReference>
<comment type="subcellular location">
    <subcellularLocation>
        <location evidence="2">Golgi apparatus</location>
        <location evidence="2">Golgi stack membrane</location>
        <topology evidence="2">Single-pass type II membrane protein</topology>
    </subcellularLocation>
</comment>
<dbReference type="UniPathway" id="UPA00796">
    <property type="reaction ID" value="UER00771"/>
</dbReference>
<evidence type="ECO:0000256" key="5">
    <source>
        <dbReference type="ARBA" id="ARBA00012290"/>
    </source>
</evidence>
<proteinExistence type="inferred from homology"/>
<evidence type="ECO:0000256" key="12">
    <source>
        <dbReference type="ARBA" id="ARBA00023136"/>
    </source>
</evidence>
<dbReference type="RefSeq" id="WP_014817777.1">
    <property type="nucleotide sequence ID" value="NC_018027.1"/>
</dbReference>
<keyword evidence="8" id="KW-0735">Signal-anchor</keyword>
<dbReference type="Pfam" id="PF16363">
    <property type="entry name" value="GDP_Man_Dehyd"/>
    <property type="match status" value="1"/>
</dbReference>
<keyword evidence="12" id="KW-0472">Membrane</keyword>
<comment type="cofactor">
    <cofactor evidence="1">
        <name>NAD(+)</name>
        <dbReference type="ChEBI" id="CHEBI:57540"/>
    </cofactor>
</comment>
<sequence precursor="true">MRTVITGGAGFIGSHLTDHLLEAGDTVVVLDDFSTGSIANLAHHAHDPRLQVVEGTVLNRRVVEGVVADADRIFHLAAAVGVRRIIDEPLKSLRVNITGTENVLDAALARGVTMVLASTSEIYGKNTANRLSEDSDRILGSPLMSRWSYAAAKAIDEALAHAYWRELGLKVATARLFNTVGPRQTGRYGMVVPTLVSQALRGETLTVFGDGRQTRCFSYVGDIVPALVSLSEVPAALGLAFNLGGLREVSILELAGRIIELLDSSSDIELVPYDKAYGEGFEDMRRRMPDISLAANVLHFRPQTNLDEIIMRVAEGLSVASCLEASSASL</sequence>
<dbReference type="GO" id="GO:0005737">
    <property type="term" value="C:cytoplasm"/>
    <property type="evidence" value="ECO:0007669"/>
    <property type="project" value="TreeGrafter"/>
</dbReference>
<evidence type="ECO:0000313" key="16">
    <source>
        <dbReference type="Proteomes" id="UP000006057"/>
    </source>
</evidence>
<evidence type="ECO:0000259" key="14">
    <source>
        <dbReference type="Pfam" id="PF16363"/>
    </source>
</evidence>